<sequence>FDTIHIHESRLSEPGKWRESKKVLTPSMGDLYHPLVPEYYRDQVFDVMAANERHTFYLLTKRPGLMISHVAQRRRSKRDTGSPREVWPQNVWPGVSVENQDWDMRIDALAKLRKVAPVLWVSYEPALGPVDFSPWLYGDDRLIDLIVAGGETGSGARPSHPDWFRKTRDDCADAGVRFFFKGWGEWSPNGGASHFPGMNTGVPGVVTVAPKISKQERQQARAWAAIDMCENLYRAGRNATGAMLDGREHREMP</sequence>
<gene>
    <name evidence="1" type="ORF">LCGC14_1876510</name>
</gene>
<name>A0A0F9G3P8_9ZZZZ</name>
<evidence type="ECO:0000313" key="1">
    <source>
        <dbReference type="EMBL" id="KKL93253.1"/>
    </source>
</evidence>
<organism evidence="1">
    <name type="scientific">marine sediment metagenome</name>
    <dbReference type="NCBI Taxonomy" id="412755"/>
    <lineage>
        <taxon>unclassified sequences</taxon>
        <taxon>metagenomes</taxon>
        <taxon>ecological metagenomes</taxon>
    </lineage>
</organism>
<dbReference type="EMBL" id="LAZR01019240">
    <property type="protein sequence ID" value="KKL93253.1"/>
    <property type="molecule type" value="Genomic_DNA"/>
</dbReference>
<dbReference type="InterPro" id="IPR011101">
    <property type="entry name" value="DUF5131"/>
</dbReference>
<feature type="non-terminal residue" evidence="1">
    <location>
        <position position="1"/>
    </location>
</feature>
<dbReference type="AlphaFoldDB" id="A0A0F9G3P8"/>
<reference evidence="1" key="1">
    <citation type="journal article" date="2015" name="Nature">
        <title>Complex archaea that bridge the gap between prokaryotes and eukaryotes.</title>
        <authorList>
            <person name="Spang A."/>
            <person name="Saw J.H."/>
            <person name="Jorgensen S.L."/>
            <person name="Zaremba-Niedzwiedzka K."/>
            <person name="Martijn J."/>
            <person name="Lind A.E."/>
            <person name="van Eijk R."/>
            <person name="Schleper C."/>
            <person name="Guy L."/>
            <person name="Ettema T.J."/>
        </authorList>
    </citation>
    <scope>NUCLEOTIDE SEQUENCE</scope>
</reference>
<dbReference type="Pfam" id="PF07505">
    <property type="entry name" value="DUF5131"/>
    <property type="match status" value="1"/>
</dbReference>
<accession>A0A0F9G3P8</accession>
<protein>
    <recommendedName>
        <fullName evidence="2">Phage protein Gp37/Gp68</fullName>
    </recommendedName>
</protein>
<evidence type="ECO:0008006" key="2">
    <source>
        <dbReference type="Google" id="ProtNLM"/>
    </source>
</evidence>
<comment type="caution">
    <text evidence="1">The sequence shown here is derived from an EMBL/GenBank/DDBJ whole genome shotgun (WGS) entry which is preliminary data.</text>
</comment>
<proteinExistence type="predicted"/>